<evidence type="ECO:0000313" key="5">
    <source>
        <dbReference type="EMBL" id="KAJ9642677.1"/>
    </source>
</evidence>
<dbReference type="Pfam" id="PF20695">
    <property type="entry name" value="UbiD_N"/>
    <property type="match status" value="1"/>
</dbReference>
<feature type="binding site" evidence="1">
    <location>
        <position position="262"/>
    </location>
    <ligand>
        <name>prenylated FMN</name>
        <dbReference type="ChEBI" id="CHEBI:87746"/>
    </ligand>
</feature>
<feature type="domain" description="3-octaprenyl-4-hydroxybenzoate carboxy-lyase-like C-terminal" evidence="4">
    <location>
        <begin position="356"/>
        <end position="491"/>
    </location>
</feature>
<feature type="binding site" evidence="1">
    <location>
        <position position="220"/>
    </location>
    <ligand>
        <name>Mn(2+)</name>
        <dbReference type="ChEBI" id="CHEBI:29035"/>
    </ligand>
</feature>
<dbReference type="InterPro" id="IPR032903">
    <property type="entry name" value="FDC-like"/>
</dbReference>
<dbReference type="PANTHER" id="PTHR30108:SF17">
    <property type="entry name" value="FERULIC ACID DECARBOXYLASE 1"/>
    <property type="match status" value="1"/>
</dbReference>
<dbReference type="Pfam" id="PF20696">
    <property type="entry name" value="UbiD_C"/>
    <property type="match status" value="1"/>
</dbReference>
<dbReference type="InterPro" id="IPR049381">
    <property type="entry name" value="UbiD-like_C"/>
</dbReference>
<dbReference type="GO" id="GO:0046872">
    <property type="term" value="F:metal ion binding"/>
    <property type="evidence" value="ECO:0007669"/>
    <property type="project" value="UniProtKB-KW"/>
</dbReference>
<dbReference type="HAMAP" id="MF_01983">
    <property type="entry name" value="UbiD_FDC"/>
    <property type="match status" value="1"/>
</dbReference>
<accession>A0AA38YBI2</accession>
<dbReference type="GO" id="GO:0005737">
    <property type="term" value="C:cytoplasm"/>
    <property type="evidence" value="ECO:0007669"/>
    <property type="project" value="UniProtKB-SubCell"/>
</dbReference>
<comment type="function">
    <text evidence="1">Catalyzes the reversible decarboxylation of aromatic carboxylic acids like ferulic acid, p-coumaric acid or cinnamic acid, producing the corresponding vinyl derivatives 4-vinylphenol, 4-vinylguaiacol, and styrene, respectively, which play the role of aroma metabolites.</text>
</comment>
<dbReference type="InterPro" id="IPR049383">
    <property type="entry name" value="UbiD-like_N"/>
</dbReference>
<comment type="catalytic activity">
    <reaction evidence="1">
        <text>(E)-cinnamate + H(+) = styrene + CO2</text>
        <dbReference type="Rhea" id="RHEA:46920"/>
        <dbReference type="ChEBI" id="CHEBI:15378"/>
        <dbReference type="ChEBI" id="CHEBI:15669"/>
        <dbReference type="ChEBI" id="CHEBI:16526"/>
        <dbReference type="ChEBI" id="CHEBI:27452"/>
        <dbReference type="EC" id="4.1.1.102"/>
    </reaction>
</comment>
<dbReference type="Gene3D" id="1.20.5.4570">
    <property type="match status" value="1"/>
</dbReference>
<comment type="cofactor">
    <cofactor evidence="1">
        <name>prenylated FMN</name>
        <dbReference type="ChEBI" id="CHEBI:87746"/>
    </cofactor>
    <text evidence="1">Binds 1 prenylated FMN per subunit.</text>
</comment>
<comment type="catalytic activity">
    <reaction evidence="1">
        <text>(E)-ferulate + H(+) = 2-methoxy-4-vinylphenol + CO2</text>
        <dbReference type="Rhea" id="RHEA:33807"/>
        <dbReference type="ChEBI" id="CHEBI:15378"/>
        <dbReference type="ChEBI" id="CHEBI:16526"/>
        <dbReference type="ChEBI" id="CHEBI:29749"/>
        <dbReference type="ChEBI" id="CHEBI:42438"/>
        <dbReference type="EC" id="4.1.1.102"/>
    </reaction>
</comment>
<sequence>MSSETLLRSIGRPKIIPGYIHTAPTAISTTDPSAALTDFRSFIDVLRQDGDLVEINREVDPHLEVAAIVRRVSELNGKAPLFNNVKGAKNGLWRMFGNAASLRKSEKEKYGRLARILGLPTDATWKDIGDKTQAAKASKLLKPNILASGPCKKNKMSGDEIDLHRLPAPYLHLGDGGKYLQTYGVHVLQTPDGSWTNWSIFRGMIHDSKHLVCLVGKGQHNQIIREKWRAAGKTEIPWALAFGVPPAANFVAALPIPENVSEGEYVGALTGKPLDLVKCELSDLLVPANSEIVFEGVTYLDEDKKGVEGPFGDYLGLIFDDDKHPMPLFRVDAITYRDDAIMPISVPGRITDESHTTGALAAAELLQFCKEQDLPVIDANAPLETHGTWCALKVDTEKLRSLKTNSKDFCNMLGNILFNQKSSMLINRIILVGEDVNIYDLKDIIWALATRCRPGVDEYVFEDVPGFPLTPYMCYGRGKDSKRGGKAIQDCVMKVEYETGRPFRKVDFETSYPESVKDKVKSEWREMGFAEP</sequence>
<feature type="binding site" evidence="1">
    <location>
        <position position="421"/>
    </location>
    <ligand>
        <name>prenylated FMN</name>
        <dbReference type="ChEBI" id="CHEBI:87746"/>
    </ligand>
</feature>
<dbReference type="AlphaFoldDB" id="A0AA38YBI2"/>
<dbReference type="NCBIfam" id="TIGR00148">
    <property type="entry name" value="UbiD family decarboxylase"/>
    <property type="match status" value="1"/>
</dbReference>
<name>A0AA38YBI2_9EURO</name>
<proteinExistence type="inferred from homology"/>
<feature type="binding site" evidence="1">
    <location>
        <position position="197"/>
    </location>
    <ligand>
        <name>Mn(2+)</name>
        <dbReference type="ChEBI" id="CHEBI:29035"/>
    </ligand>
</feature>
<feature type="binding site" evidence="1">
    <location>
        <begin position="197"/>
        <end position="202"/>
    </location>
    <ligand>
        <name>prenylated FMN</name>
        <dbReference type="ChEBI" id="CHEBI:87746"/>
    </ligand>
</feature>
<comment type="subunit">
    <text evidence="1">Homodimer. May form higher order oligomers.</text>
</comment>
<dbReference type="InterPro" id="IPR002830">
    <property type="entry name" value="UbiD"/>
</dbReference>
<keyword evidence="1" id="KW-0963">Cytoplasm</keyword>
<dbReference type="PANTHER" id="PTHR30108">
    <property type="entry name" value="3-OCTAPRENYL-4-HYDROXYBENZOATE CARBOXY-LYASE-RELATED"/>
    <property type="match status" value="1"/>
</dbReference>
<dbReference type="InterPro" id="IPR048304">
    <property type="entry name" value="UbiD_Rift_dom"/>
</dbReference>
<keyword evidence="1 5" id="KW-0456">Lyase</keyword>
<evidence type="ECO:0000259" key="2">
    <source>
        <dbReference type="Pfam" id="PF01977"/>
    </source>
</evidence>
<feature type="domain" description="3-octaprenyl-4-hydroxybenzoate carboxy-lyase-like N-terminal" evidence="3">
    <location>
        <begin position="43"/>
        <end position="131"/>
    </location>
</feature>
<evidence type="ECO:0000313" key="6">
    <source>
        <dbReference type="Proteomes" id="UP001172681"/>
    </source>
</evidence>
<protein>
    <recommendedName>
        <fullName evidence="1">Ferulic acid decarboxylase 1</fullName>
        <ecNumber evidence="1">4.1.1.102</ecNumber>
    </recommendedName>
    <alternativeName>
        <fullName evidence="1">Phenacrylate decarboxylase</fullName>
    </alternativeName>
</protein>
<comment type="subcellular location">
    <subcellularLocation>
        <location evidence="1">Cytoplasm</location>
    </subcellularLocation>
</comment>
<keyword evidence="6" id="KW-1185">Reference proteome</keyword>
<evidence type="ECO:0000256" key="1">
    <source>
        <dbReference type="HAMAP-Rule" id="MF_03196"/>
    </source>
</evidence>
<feature type="binding site" evidence="1">
    <location>
        <begin position="219"/>
        <end position="220"/>
    </location>
    <ligand>
        <name>prenylated FMN</name>
        <dbReference type="ChEBI" id="CHEBI:87746"/>
    </ligand>
</feature>
<keyword evidence="1" id="KW-0479">Metal-binding</keyword>
<comment type="similarity">
    <text evidence="1">Belongs to the UbiD family. UbiD-like/FDC subfamily.</text>
</comment>
<evidence type="ECO:0000259" key="4">
    <source>
        <dbReference type="Pfam" id="PF20696"/>
    </source>
</evidence>
<comment type="caution">
    <text evidence="5">The sequence shown here is derived from an EMBL/GenBank/DDBJ whole genome shotgun (WGS) entry which is preliminary data.</text>
</comment>
<reference evidence="5" key="1">
    <citation type="submission" date="2022-10" db="EMBL/GenBank/DDBJ databases">
        <title>Culturing micro-colonial fungi from biological soil crusts in the Mojave desert and describing Neophaeococcomyces mojavensis, and introducing the new genera and species Taxawa tesnikishii.</title>
        <authorList>
            <person name="Kurbessoian T."/>
            <person name="Stajich J.E."/>
        </authorList>
    </citation>
    <scope>NUCLEOTIDE SEQUENCE</scope>
    <source>
        <strain evidence="5">TK_35</strain>
    </source>
</reference>
<organism evidence="5 6">
    <name type="scientific">Knufia peltigerae</name>
    <dbReference type="NCBI Taxonomy" id="1002370"/>
    <lineage>
        <taxon>Eukaryota</taxon>
        <taxon>Fungi</taxon>
        <taxon>Dikarya</taxon>
        <taxon>Ascomycota</taxon>
        <taxon>Pezizomycotina</taxon>
        <taxon>Eurotiomycetes</taxon>
        <taxon>Chaetothyriomycetidae</taxon>
        <taxon>Chaetothyriales</taxon>
        <taxon>Trichomeriaceae</taxon>
        <taxon>Knufia</taxon>
    </lineage>
</organism>
<comment type="caution">
    <text evidence="1">Lacks conserved residue(s) required for the propagation of feature annotation.</text>
</comment>
<dbReference type="Pfam" id="PF01977">
    <property type="entry name" value="UbiD"/>
    <property type="match status" value="1"/>
</dbReference>
<dbReference type="GO" id="GO:0033494">
    <property type="term" value="P:ferulate metabolic process"/>
    <property type="evidence" value="ECO:0007669"/>
    <property type="project" value="UniProtKB-UniRule"/>
</dbReference>
<feature type="binding site" evidence="1">
    <location>
        <position position="262"/>
    </location>
    <ligand>
        <name>Mn(2+)</name>
        <dbReference type="ChEBI" id="CHEBI:29035"/>
    </ligand>
</feature>
<dbReference type="EC" id="4.1.1.102" evidence="1"/>
<keyword evidence="1" id="KW-0210">Decarboxylase</keyword>
<dbReference type="SUPFAM" id="SSF143968">
    <property type="entry name" value="UbiD C-terminal domain-like"/>
    <property type="match status" value="1"/>
</dbReference>
<dbReference type="SUPFAM" id="SSF50475">
    <property type="entry name" value="FMN-binding split barrel"/>
    <property type="match status" value="1"/>
</dbReference>
<evidence type="ECO:0000259" key="3">
    <source>
        <dbReference type="Pfam" id="PF20695"/>
    </source>
</evidence>
<comment type="catalytic activity">
    <reaction evidence="1">
        <text>(E)-4-coumarate + H(+) = 4-vinylphenol + CO2</text>
        <dbReference type="Rhea" id="RHEA:33227"/>
        <dbReference type="ChEBI" id="CHEBI:1883"/>
        <dbReference type="ChEBI" id="CHEBI:12876"/>
        <dbReference type="ChEBI" id="CHEBI:15378"/>
        <dbReference type="ChEBI" id="CHEBI:16526"/>
        <dbReference type="EC" id="4.1.1.102"/>
    </reaction>
</comment>
<dbReference type="Proteomes" id="UP001172681">
    <property type="component" value="Unassembled WGS sequence"/>
</dbReference>
<dbReference type="Gene3D" id="3.40.1670.10">
    <property type="entry name" value="UbiD C-terminal domain-like"/>
    <property type="match status" value="1"/>
</dbReference>
<feature type="domain" description="3-octaprenyl-4-hydroxybenzoate carboxy-lyase-like Rift-related" evidence="2">
    <location>
        <begin position="148"/>
        <end position="349"/>
    </location>
</feature>
<dbReference type="EMBL" id="JAPDRN010000009">
    <property type="protein sequence ID" value="KAJ9642677.1"/>
    <property type="molecule type" value="Genomic_DNA"/>
</dbReference>
<dbReference type="GO" id="GO:0046281">
    <property type="term" value="P:cinnamic acid catabolic process"/>
    <property type="evidence" value="ECO:0007669"/>
    <property type="project" value="UniProtKB-UniRule"/>
</dbReference>
<gene>
    <name evidence="1 5" type="primary">FDC1</name>
    <name evidence="5" type="ORF">H2204_002325</name>
</gene>
<comment type="cofactor">
    <cofactor evidence="1">
        <name>Mn(2+)</name>
        <dbReference type="ChEBI" id="CHEBI:29035"/>
    </cofactor>
</comment>
<dbReference type="GO" id="GO:0016831">
    <property type="term" value="F:carboxy-lyase activity"/>
    <property type="evidence" value="ECO:0007669"/>
    <property type="project" value="UniProtKB-UniRule"/>
</dbReference>
<keyword evidence="1" id="KW-0464">Manganese</keyword>